<comment type="caution">
    <text evidence="1">The sequence shown here is derived from an EMBL/GenBank/DDBJ whole genome shotgun (WGS) entry which is preliminary data.</text>
</comment>
<reference evidence="1" key="1">
    <citation type="submission" date="2020-04" db="EMBL/GenBank/DDBJ databases">
        <authorList>
            <person name="Alioto T."/>
            <person name="Alioto T."/>
            <person name="Gomez Garrido J."/>
        </authorList>
    </citation>
    <scope>NUCLEOTIDE SEQUENCE</scope>
    <source>
        <strain evidence="1">A484AB</strain>
    </source>
</reference>
<name>A0A6S7I3W2_PARCT</name>
<protein>
    <submittedName>
        <fullName evidence="1">Uncharacterized protein</fullName>
    </submittedName>
</protein>
<evidence type="ECO:0000313" key="2">
    <source>
        <dbReference type="Proteomes" id="UP001152795"/>
    </source>
</evidence>
<organism evidence="1 2">
    <name type="scientific">Paramuricea clavata</name>
    <name type="common">Red gorgonian</name>
    <name type="synonym">Violescent sea-whip</name>
    <dbReference type="NCBI Taxonomy" id="317549"/>
    <lineage>
        <taxon>Eukaryota</taxon>
        <taxon>Metazoa</taxon>
        <taxon>Cnidaria</taxon>
        <taxon>Anthozoa</taxon>
        <taxon>Octocorallia</taxon>
        <taxon>Malacalcyonacea</taxon>
        <taxon>Plexauridae</taxon>
        <taxon>Paramuricea</taxon>
    </lineage>
</organism>
<dbReference type="AlphaFoldDB" id="A0A6S7I3W2"/>
<proteinExistence type="predicted"/>
<accession>A0A6S7I3W2</accession>
<sequence length="89" mass="9999">MKMNVMRPCIPVMKMHFVTTQLGHLSAFVKMVLKEMIHTAKISTSAIVKCMNVMAMQHVPIQEEVTTAPVMTVSVAMDLIVKVKYSCLF</sequence>
<evidence type="ECO:0000313" key="1">
    <source>
        <dbReference type="EMBL" id="CAB4010500.1"/>
    </source>
</evidence>
<gene>
    <name evidence="1" type="ORF">PACLA_8A015081</name>
</gene>
<dbReference type="EMBL" id="CACRXK020006809">
    <property type="protein sequence ID" value="CAB4010500.1"/>
    <property type="molecule type" value="Genomic_DNA"/>
</dbReference>
<keyword evidence="2" id="KW-1185">Reference proteome</keyword>
<dbReference type="Proteomes" id="UP001152795">
    <property type="component" value="Unassembled WGS sequence"/>
</dbReference>